<keyword evidence="1" id="KW-0472">Membrane</keyword>
<reference evidence="2" key="1">
    <citation type="submission" date="2022-11" db="EMBL/GenBank/DDBJ databases">
        <title>The characterization of three novel Bacteroidetes species and genomic analysis of their roles in tidal elemental geochemical cycles.</title>
        <authorList>
            <person name="Ma K.-J."/>
        </authorList>
    </citation>
    <scope>NUCLEOTIDE SEQUENCE</scope>
    <source>
        <strain evidence="2">M415</strain>
    </source>
</reference>
<evidence type="ECO:0000256" key="1">
    <source>
        <dbReference type="SAM" id="Phobius"/>
    </source>
</evidence>
<evidence type="ECO:0000313" key="3">
    <source>
        <dbReference type="Proteomes" id="UP001207116"/>
    </source>
</evidence>
<evidence type="ECO:0000313" key="2">
    <source>
        <dbReference type="EMBL" id="MCX2720710.1"/>
    </source>
</evidence>
<dbReference type="RefSeq" id="WP_266015265.1">
    <property type="nucleotide sequence ID" value="NZ_JAPFQP010000004.1"/>
</dbReference>
<dbReference type="EMBL" id="JAPFQP010000004">
    <property type="protein sequence ID" value="MCX2720710.1"/>
    <property type="molecule type" value="Genomic_DNA"/>
</dbReference>
<accession>A0AAE3MMW6</accession>
<feature type="transmembrane region" description="Helical" evidence="1">
    <location>
        <begin position="12"/>
        <end position="32"/>
    </location>
</feature>
<keyword evidence="3" id="KW-1185">Reference proteome</keyword>
<keyword evidence="1" id="KW-1133">Transmembrane helix</keyword>
<dbReference type="AlphaFoldDB" id="A0AAE3MMW6"/>
<sequence length="41" mass="4555">MTKYSELKTSAAGKIVVIALVTFTMALLGYYVGQAMFYLFN</sequence>
<organism evidence="2 3">
    <name type="scientific">Lentiprolixibacter aurantiacus</name>
    <dbReference type="NCBI Taxonomy" id="2993939"/>
    <lineage>
        <taxon>Bacteria</taxon>
        <taxon>Pseudomonadati</taxon>
        <taxon>Bacteroidota</taxon>
        <taxon>Flavobacteriia</taxon>
        <taxon>Flavobacteriales</taxon>
        <taxon>Flavobacteriaceae</taxon>
        <taxon>Lentiprolixibacter</taxon>
    </lineage>
</organism>
<proteinExistence type="predicted"/>
<protein>
    <submittedName>
        <fullName evidence="2">Uncharacterized protein</fullName>
    </submittedName>
</protein>
<keyword evidence="1" id="KW-0812">Transmembrane</keyword>
<dbReference type="Proteomes" id="UP001207116">
    <property type="component" value="Unassembled WGS sequence"/>
</dbReference>
<comment type="caution">
    <text evidence="2">The sequence shown here is derived from an EMBL/GenBank/DDBJ whole genome shotgun (WGS) entry which is preliminary data.</text>
</comment>
<gene>
    <name evidence="2" type="ORF">OO016_13935</name>
</gene>
<name>A0AAE3MMW6_9FLAO</name>